<feature type="compositionally biased region" description="Basic residues" evidence="1">
    <location>
        <begin position="122"/>
        <end position="131"/>
    </location>
</feature>
<dbReference type="InterPro" id="IPR008889">
    <property type="entry name" value="VQ"/>
</dbReference>
<proteinExistence type="predicted"/>
<gene>
    <name evidence="3" type="ORF">HU200_033273</name>
</gene>
<dbReference type="PANTHER" id="PTHR33179:SF58">
    <property type="entry name" value="OS08G0409500 PROTEIN"/>
    <property type="match status" value="1"/>
</dbReference>
<dbReference type="PANTHER" id="PTHR33179">
    <property type="entry name" value="VQ MOTIF-CONTAINING PROTEIN"/>
    <property type="match status" value="1"/>
</dbReference>
<keyword evidence="4" id="KW-1185">Reference proteome</keyword>
<evidence type="ECO:0000313" key="3">
    <source>
        <dbReference type="EMBL" id="KAF8701941.1"/>
    </source>
</evidence>
<feature type="domain" description="VQ" evidence="2">
    <location>
        <begin position="132"/>
        <end position="159"/>
    </location>
</feature>
<dbReference type="Proteomes" id="UP000636709">
    <property type="component" value="Unassembled WGS sequence"/>
</dbReference>
<feature type="region of interest" description="Disordered" evidence="1">
    <location>
        <begin position="1"/>
        <end position="28"/>
    </location>
</feature>
<evidence type="ECO:0000256" key="1">
    <source>
        <dbReference type="SAM" id="MobiDB-lite"/>
    </source>
</evidence>
<feature type="compositionally biased region" description="Low complexity" evidence="1">
    <location>
        <begin position="1"/>
        <end position="12"/>
    </location>
</feature>
<dbReference type="AlphaFoldDB" id="A0A835ERH6"/>
<reference evidence="3" key="1">
    <citation type="submission" date="2020-07" db="EMBL/GenBank/DDBJ databases">
        <title>Genome sequence and genetic diversity analysis of an under-domesticated orphan crop, white fonio (Digitaria exilis).</title>
        <authorList>
            <person name="Bennetzen J.L."/>
            <person name="Chen S."/>
            <person name="Ma X."/>
            <person name="Wang X."/>
            <person name="Yssel A.E.J."/>
            <person name="Chaluvadi S.R."/>
            <person name="Johnson M."/>
            <person name="Gangashetty P."/>
            <person name="Hamidou F."/>
            <person name="Sanogo M.D."/>
            <person name="Zwaenepoel A."/>
            <person name="Wallace J."/>
            <person name="Van De Peer Y."/>
            <person name="Van Deynze A."/>
        </authorList>
    </citation>
    <scope>NUCLEOTIDE SEQUENCE</scope>
    <source>
        <tissue evidence="3">Leaves</tissue>
    </source>
</reference>
<comment type="caution">
    <text evidence="3">The sequence shown here is derived from an EMBL/GenBank/DDBJ whole genome shotgun (WGS) entry which is preliminary data.</text>
</comment>
<accession>A0A835ERH6</accession>
<feature type="region of interest" description="Disordered" evidence="1">
    <location>
        <begin position="200"/>
        <end position="220"/>
    </location>
</feature>
<name>A0A835ERH6_9POAL</name>
<feature type="region of interest" description="Disordered" evidence="1">
    <location>
        <begin position="57"/>
        <end position="185"/>
    </location>
</feature>
<dbReference type="InterPro" id="IPR039609">
    <property type="entry name" value="VQ_15/22"/>
</dbReference>
<dbReference type="Pfam" id="PF05678">
    <property type="entry name" value="VQ"/>
    <property type="match status" value="1"/>
</dbReference>
<sequence length="377" mass="38243">MDSGNSGSLQSSSGGGGDDELDSSTSSPLAALLRHQGFGGGGASSLIYGLQDLATPPVSSHWCPTKTPLPPAAGAGGASASSPPPSLPYHGGLAATEPSAEQTTAAATVAPKAQPAAATPRGSKKRARASRRAPTMALTTDTSNFRAMVQEFTGIPSPPFPSGAAPSSRYDHLFPSRSSSSSPAAHPQYLLRPFVAHKLHAAYPPPPSTSSPAPANAATAASTAATAVASSDSYEPSALLGMQDHSGVINSYLSFQSTLSAAHLDGSDAKYPSSLFEDRHVVPSSDAPRMQDPTGVVMSSEGTRAHLRPRNGDRGDELLSGLVGGCKATYSSSSAPPPLERNGRSQPAGVSTAPPPPPPVAMRTQGVVESWVCSTSE</sequence>
<feature type="region of interest" description="Disordered" evidence="1">
    <location>
        <begin position="329"/>
        <end position="363"/>
    </location>
</feature>
<evidence type="ECO:0000259" key="2">
    <source>
        <dbReference type="Pfam" id="PF05678"/>
    </source>
</evidence>
<organism evidence="3 4">
    <name type="scientific">Digitaria exilis</name>
    <dbReference type="NCBI Taxonomy" id="1010633"/>
    <lineage>
        <taxon>Eukaryota</taxon>
        <taxon>Viridiplantae</taxon>
        <taxon>Streptophyta</taxon>
        <taxon>Embryophyta</taxon>
        <taxon>Tracheophyta</taxon>
        <taxon>Spermatophyta</taxon>
        <taxon>Magnoliopsida</taxon>
        <taxon>Liliopsida</taxon>
        <taxon>Poales</taxon>
        <taxon>Poaceae</taxon>
        <taxon>PACMAD clade</taxon>
        <taxon>Panicoideae</taxon>
        <taxon>Panicodae</taxon>
        <taxon>Paniceae</taxon>
        <taxon>Anthephorinae</taxon>
        <taxon>Digitaria</taxon>
    </lineage>
</organism>
<feature type="compositionally biased region" description="Low complexity" evidence="1">
    <location>
        <begin position="103"/>
        <end position="120"/>
    </location>
</feature>
<feature type="compositionally biased region" description="Low complexity" evidence="1">
    <location>
        <begin position="210"/>
        <end position="220"/>
    </location>
</feature>
<dbReference type="OrthoDB" id="780193at2759"/>
<protein>
    <recommendedName>
        <fullName evidence="2">VQ domain-containing protein</fullName>
    </recommendedName>
</protein>
<evidence type="ECO:0000313" key="4">
    <source>
        <dbReference type="Proteomes" id="UP000636709"/>
    </source>
</evidence>
<dbReference type="EMBL" id="JACEFO010001795">
    <property type="protein sequence ID" value="KAF8701941.1"/>
    <property type="molecule type" value="Genomic_DNA"/>
</dbReference>